<keyword evidence="1 2" id="KW-0238">DNA-binding</keyword>
<dbReference type="EMBL" id="JADKYB010000036">
    <property type="protein sequence ID" value="MBM9510409.1"/>
    <property type="molecule type" value="Genomic_DNA"/>
</dbReference>
<dbReference type="Proteomes" id="UP000749040">
    <property type="component" value="Unassembled WGS sequence"/>
</dbReference>
<sequence length="272" mass="29835">MQAQQATSAGVREVDGCPQQCSLRRVGPPWRCRRPRPRPRSGAALPHSPFGTSPARGRRRDSPTNARPAFGAGPAWPPSARVRFGRCRPNRAWSERGARGASAGGLPPGRTGDGVRAEERRALVLRVAVTEFGLRGYEATSTASIARRVGVSQPYLFRLFRSKKHLFTATADFSLAEMCRLMEDAAKGVDHGERLAGCVRTFLRPGSAHRDLLRFQLALYGAAGDPDVAVVARRHYETLWRRVSKATGAPDENVHGFFQELSLTIVRALLDE</sequence>
<proteinExistence type="predicted"/>
<dbReference type="PANTHER" id="PTHR30055:SF146">
    <property type="entry name" value="HTH-TYPE TRANSCRIPTIONAL DUAL REGULATOR CECR"/>
    <property type="match status" value="1"/>
</dbReference>
<dbReference type="InterPro" id="IPR001647">
    <property type="entry name" value="HTH_TetR"/>
</dbReference>
<dbReference type="SUPFAM" id="SSF46689">
    <property type="entry name" value="Homeodomain-like"/>
    <property type="match status" value="1"/>
</dbReference>
<feature type="DNA-binding region" description="H-T-H motif" evidence="2">
    <location>
        <begin position="141"/>
        <end position="160"/>
    </location>
</feature>
<evidence type="ECO:0000256" key="2">
    <source>
        <dbReference type="PROSITE-ProRule" id="PRU00335"/>
    </source>
</evidence>
<accession>A0ABS2U465</accession>
<organism evidence="5 6">
    <name type="scientific">Actinacidiphila acididurans</name>
    <dbReference type="NCBI Taxonomy" id="2784346"/>
    <lineage>
        <taxon>Bacteria</taxon>
        <taxon>Bacillati</taxon>
        <taxon>Actinomycetota</taxon>
        <taxon>Actinomycetes</taxon>
        <taxon>Kitasatosporales</taxon>
        <taxon>Streptomycetaceae</taxon>
        <taxon>Actinacidiphila</taxon>
    </lineage>
</organism>
<feature type="domain" description="HTH tetR-type" evidence="4">
    <location>
        <begin position="118"/>
        <end position="178"/>
    </location>
</feature>
<evidence type="ECO:0000313" key="5">
    <source>
        <dbReference type="EMBL" id="MBM9510409.1"/>
    </source>
</evidence>
<feature type="region of interest" description="Disordered" evidence="3">
    <location>
        <begin position="93"/>
        <end position="115"/>
    </location>
</feature>
<dbReference type="PANTHER" id="PTHR30055">
    <property type="entry name" value="HTH-TYPE TRANSCRIPTIONAL REGULATOR RUTR"/>
    <property type="match status" value="1"/>
</dbReference>
<dbReference type="PROSITE" id="PS50977">
    <property type="entry name" value="HTH_TETR_2"/>
    <property type="match status" value="1"/>
</dbReference>
<feature type="region of interest" description="Disordered" evidence="3">
    <location>
        <begin position="1"/>
        <end position="77"/>
    </location>
</feature>
<evidence type="ECO:0000259" key="4">
    <source>
        <dbReference type="PROSITE" id="PS50977"/>
    </source>
</evidence>
<gene>
    <name evidence="5" type="ORF">ITX44_38790</name>
</gene>
<dbReference type="InterPro" id="IPR050109">
    <property type="entry name" value="HTH-type_TetR-like_transc_reg"/>
</dbReference>
<comment type="caution">
    <text evidence="5">The sequence shown here is derived from an EMBL/GenBank/DDBJ whole genome shotgun (WGS) entry which is preliminary data.</text>
</comment>
<name>A0ABS2U465_9ACTN</name>
<keyword evidence="6" id="KW-1185">Reference proteome</keyword>
<dbReference type="Gene3D" id="1.10.357.10">
    <property type="entry name" value="Tetracycline Repressor, domain 2"/>
    <property type="match status" value="1"/>
</dbReference>
<evidence type="ECO:0000313" key="6">
    <source>
        <dbReference type="Proteomes" id="UP000749040"/>
    </source>
</evidence>
<evidence type="ECO:0000256" key="1">
    <source>
        <dbReference type="ARBA" id="ARBA00023125"/>
    </source>
</evidence>
<evidence type="ECO:0000256" key="3">
    <source>
        <dbReference type="SAM" id="MobiDB-lite"/>
    </source>
</evidence>
<reference evidence="5 6" key="1">
    <citation type="submission" date="2021-01" db="EMBL/GenBank/DDBJ databases">
        <title>Streptomyces acididurans sp. nov., isolated from a peat swamp forest soil.</title>
        <authorList>
            <person name="Chantavorakit T."/>
            <person name="Duangmal K."/>
        </authorList>
    </citation>
    <scope>NUCLEOTIDE SEQUENCE [LARGE SCALE GENOMIC DNA]</scope>
    <source>
        <strain evidence="5 6">KK5PA1</strain>
    </source>
</reference>
<protein>
    <submittedName>
        <fullName evidence="5">TetR/AcrR family transcriptional regulator</fullName>
    </submittedName>
</protein>
<dbReference type="InterPro" id="IPR009057">
    <property type="entry name" value="Homeodomain-like_sf"/>
</dbReference>
<dbReference type="Pfam" id="PF00440">
    <property type="entry name" value="TetR_N"/>
    <property type="match status" value="1"/>
</dbReference>